<dbReference type="GO" id="GO:0003677">
    <property type="term" value="F:DNA binding"/>
    <property type="evidence" value="ECO:0007669"/>
    <property type="project" value="UniProtKB-KW"/>
</dbReference>
<dbReference type="EMBL" id="CP118848">
    <property type="protein sequence ID" value="WHI60624.1"/>
    <property type="molecule type" value="Genomic_DNA"/>
</dbReference>
<evidence type="ECO:0000256" key="1">
    <source>
        <dbReference type="ARBA" id="ARBA00022553"/>
    </source>
</evidence>
<keyword evidence="4" id="KW-0804">Transcription</keyword>
<dbReference type="RefSeq" id="WP_147641082.1">
    <property type="nucleotide sequence ID" value="NZ_CABIVY010000018.1"/>
</dbReference>
<feature type="modified residue" description="4-aspartylphosphate" evidence="5">
    <location>
        <position position="54"/>
    </location>
</feature>
<dbReference type="GeneID" id="99677563"/>
<keyword evidence="11" id="KW-1185">Reference proteome</keyword>
<dbReference type="PROSITE" id="PS50043">
    <property type="entry name" value="HTH_LUXR_2"/>
    <property type="match status" value="1"/>
</dbReference>
<dbReference type="PROSITE" id="PS50110">
    <property type="entry name" value="RESPONSE_REGULATORY"/>
    <property type="match status" value="1"/>
</dbReference>
<evidence type="ECO:0000256" key="3">
    <source>
        <dbReference type="ARBA" id="ARBA00023125"/>
    </source>
</evidence>
<keyword evidence="1 5" id="KW-0597">Phosphoprotein</keyword>
<dbReference type="InterPro" id="IPR039420">
    <property type="entry name" value="WalR-like"/>
</dbReference>
<dbReference type="Pfam" id="PF00196">
    <property type="entry name" value="GerE"/>
    <property type="match status" value="1"/>
</dbReference>
<reference evidence="10" key="2">
    <citation type="journal article" date="2023" name="Antibiotics">
        <title>Prevalence and Molecular Characterization of Methicillin-Resistant Staphylococci (MRS) and Mammaliicocci (MRM) in Dromedary Camels from Algeria: First Detection of SCCmec-mecC Hybrid in Methicillin-Resistant Mammaliicoccus lentus.</title>
        <authorList>
            <person name="Belhout C."/>
            <person name="Boyen F."/>
            <person name="Vereecke N."/>
            <person name="Theuns S."/>
            <person name="Taibi N."/>
            <person name="Stegger M."/>
            <person name="de la Fe-Rodriguez P.Y."/>
            <person name="Bouayad L."/>
            <person name="Elgroud R."/>
            <person name="Butaye P."/>
        </authorList>
    </citation>
    <scope>NUCLEOTIDE SEQUENCE</scope>
    <source>
        <strain evidence="10">7048</strain>
    </source>
</reference>
<keyword evidence="2" id="KW-0805">Transcription regulation</keyword>
<dbReference type="InterPro" id="IPR016032">
    <property type="entry name" value="Sig_transdc_resp-reg_C-effctor"/>
</dbReference>
<keyword evidence="6" id="KW-0175">Coiled coil</keyword>
<feature type="domain" description="Response regulatory" evidence="8">
    <location>
        <begin position="3"/>
        <end position="119"/>
    </location>
</feature>
<evidence type="ECO:0000313" key="12">
    <source>
        <dbReference type="Proteomes" id="UP001223261"/>
    </source>
</evidence>
<dbReference type="CDD" id="cd19930">
    <property type="entry name" value="REC_DesR-like"/>
    <property type="match status" value="1"/>
</dbReference>
<evidence type="ECO:0000313" key="10">
    <source>
        <dbReference type="EMBL" id="WHI60624.1"/>
    </source>
</evidence>
<evidence type="ECO:0000313" key="9">
    <source>
        <dbReference type="EMBL" id="MBU6113383.1"/>
    </source>
</evidence>
<dbReference type="EMBL" id="JAHLZN010000006">
    <property type="protein sequence ID" value="MBU6113383.1"/>
    <property type="molecule type" value="Genomic_DNA"/>
</dbReference>
<gene>
    <name evidence="9" type="ORF">KQ656_05405</name>
    <name evidence="10" type="ORF">PYH69_03060</name>
</gene>
<feature type="coiled-coil region" evidence="6">
    <location>
        <begin position="6"/>
        <end position="33"/>
    </location>
</feature>
<dbReference type="InterPro" id="IPR001789">
    <property type="entry name" value="Sig_transdc_resp-reg_receiver"/>
</dbReference>
<dbReference type="SUPFAM" id="SSF52172">
    <property type="entry name" value="CheY-like"/>
    <property type="match status" value="1"/>
</dbReference>
<evidence type="ECO:0000256" key="6">
    <source>
        <dbReference type="SAM" id="Coils"/>
    </source>
</evidence>
<dbReference type="Gene3D" id="3.40.50.2300">
    <property type="match status" value="1"/>
</dbReference>
<dbReference type="SUPFAM" id="SSF46894">
    <property type="entry name" value="C-terminal effector domain of the bipartite response regulators"/>
    <property type="match status" value="1"/>
</dbReference>
<accession>A0AAP1RT43</accession>
<evidence type="ECO:0000256" key="5">
    <source>
        <dbReference type="PROSITE-ProRule" id="PRU00169"/>
    </source>
</evidence>
<dbReference type="PRINTS" id="PR00038">
    <property type="entry name" value="HTHLUXR"/>
</dbReference>
<dbReference type="Pfam" id="PF00072">
    <property type="entry name" value="Response_reg"/>
    <property type="match status" value="1"/>
</dbReference>
<name>A0AAP1RT43_MAMLE</name>
<dbReference type="GO" id="GO:0006355">
    <property type="term" value="P:regulation of DNA-templated transcription"/>
    <property type="evidence" value="ECO:0007669"/>
    <property type="project" value="InterPro"/>
</dbReference>
<dbReference type="InterPro" id="IPR000792">
    <property type="entry name" value="Tscrpt_reg_LuxR_C"/>
</dbReference>
<dbReference type="Proteomes" id="UP001223261">
    <property type="component" value="Chromosome"/>
</dbReference>
<dbReference type="SMART" id="SM00448">
    <property type="entry name" value="REC"/>
    <property type="match status" value="1"/>
</dbReference>
<organism evidence="10 12">
    <name type="scientific">Mammaliicoccus lentus</name>
    <name type="common">Staphylococcus lentus</name>
    <dbReference type="NCBI Taxonomy" id="42858"/>
    <lineage>
        <taxon>Bacteria</taxon>
        <taxon>Bacillati</taxon>
        <taxon>Bacillota</taxon>
        <taxon>Bacilli</taxon>
        <taxon>Bacillales</taxon>
        <taxon>Staphylococcaceae</taxon>
        <taxon>Mammaliicoccus</taxon>
    </lineage>
</organism>
<dbReference type="GO" id="GO:0000160">
    <property type="term" value="P:phosphorelay signal transduction system"/>
    <property type="evidence" value="ECO:0007669"/>
    <property type="project" value="InterPro"/>
</dbReference>
<feature type="domain" description="HTH luxR-type" evidence="7">
    <location>
        <begin position="133"/>
        <end position="198"/>
    </location>
</feature>
<evidence type="ECO:0000256" key="2">
    <source>
        <dbReference type="ARBA" id="ARBA00023015"/>
    </source>
</evidence>
<dbReference type="SMART" id="SM00421">
    <property type="entry name" value="HTH_LUXR"/>
    <property type="match status" value="1"/>
</dbReference>
<dbReference type="Proteomes" id="UP000770161">
    <property type="component" value="Unassembled WGS sequence"/>
</dbReference>
<dbReference type="PANTHER" id="PTHR43214:SF42">
    <property type="entry name" value="TRANSCRIPTIONAL REGULATORY PROTEIN DESR"/>
    <property type="match status" value="1"/>
</dbReference>
<evidence type="ECO:0000259" key="7">
    <source>
        <dbReference type="PROSITE" id="PS50043"/>
    </source>
</evidence>
<evidence type="ECO:0000256" key="4">
    <source>
        <dbReference type="ARBA" id="ARBA00023163"/>
    </source>
</evidence>
<protein>
    <submittedName>
        <fullName evidence="10">Response regulator transcription factor</fullName>
    </submittedName>
</protein>
<sequence length="200" mass="22637">MISIVIAEDQEMLRKAMVQLMELNDELEILGDTANGESALTLIKEKKPDVAILDVEMPKMTGLEVLKAIKESNMDTKVIIVTTFKRPGYFESAVANDIDAYVLKERSIDELVTTIKNVMDGKKEYSETLMTSMLKYKNPLNPKEQLVLKKIGKGLSSKEISKELFLSDGTIRNYTSTIIEKLEAENRFDAWQIAIEKGWI</sequence>
<keyword evidence="3" id="KW-0238">DNA-binding</keyword>
<dbReference type="PANTHER" id="PTHR43214">
    <property type="entry name" value="TWO-COMPONENT RESPONSE REGULATOR"/>
    <property type="match status" value="1"/>
</dbReference>
<dbReference type="CDD" id="cd06170">
    <property type="entry name" value="LuxR_C_like"/>
    <property type="match status" value="1"/>
</dbReference>
<dbReference type="AlphaFoldDB" id="A0AAP1RT43"/>
<evidence type="ECO:0000313" key="11">
    <source>
        <dbReference type="Proteomes" id="UP000770161"/>
    </source>
</evidence>
<dbReference type="InterPro" id="IPR011006">
    <property type="entry name" value="CheY-like_superfamily"/>
</dbReference>
<reference evidence="9 11" key="1">
    <citation type="submission" date="2021-06" db="EMBL/GenBank/DDBJ databases">
        <title>Staphylococcus lentus K169 genome sequencing.</title>
        <authorList>
            <person name="Sundareshan S."/>
            <person name="Akhila D.S."/>
            <person name="Prachi D."/>
            <person name="Sivakumar R."/>
            <person name="Rajendhran J."/>
            <person name="Isloor S."/>
            <person name="Hegde N.R."/>
        </authorList>
    </citation>
    <scope>NUCLEOTIDE SEQUENCE [LARGE SCALE GENOMIC DNA]</scope>
    <source>
        <strain evidence="9 11">K169</strain>
    </source>
</reference>
<evidence type="ECO:0000259" key="8">
    <source>
        <dbReference type="PROSITE" id="PS50110"/>
    </source>
</evidence>
<proteinExistence type="predicted"/>